<dbReference type="SUPFAM" id="SSF53756">
    <property type="entry name" value="UDP-Glycosyltransferase/glycogen phosphorylase"/>
    <property type="match status" value="1"/>
</dbReference>
<proteinExistence type="inferred from homology"/>
<comment type="caution">
    <text evidence="7">The sequence shown here is derived from an EMBL/GenBank/DDBJ whole genome shotgun (WGS) entry which is preliminary data.</text>
</comment>
<name>A0ABS7G3E6_9ACTN</name>
<reference evidence="7 8" key="1">
    <citation type="submission" date="2021-07" db="EMBL/GenBank/DDBJ databases">
        <title>Actinomadura sp. PM05-2 isolated from lichen.</title>
        <authorList>
            <person name="Somphong A."/>
            <person name="Phongsopitanun W."/>
            <person name="Tanasupawat S."/>
            <person name="Peongsungnone V."/>
        </authorList>
    </citation>
    <scope>NUCLEOTIDE SEQUENCE [LARGE SCALE GENOMIC DNA]</scope>
    <source>
        <strain evidence="7 8">PM05-2</strain>
    </source>
</reference>
<dbReference type="EMBL" id="JAIBOA010000028">
    <property type="protein sequence ID" value="MBW8486986.1"/>
    <property type="molecule type" value="Genomic_DNA"/>
</dbReference>
<evidence type="ECO:0000256" key="6">
    <source>
        <dbReference type="ARBA" id="ARBA00023136"/>
    </source>
</evidence>
<keyword evidence="3" id="KW-1003">Cell membrane</keyword>
<sequence length="418" mass="46345">GARAARRVPPAATPRALVRLAGRPRAKGRAALDSPAVRTRLYRHLYTRLPIKRGTVVFESHLGKQYSDSPRAIYEALRASGIPIKAVWSYRDDPTGFPSDARLVERGSAAYYRALARAEFWIDNQGFPAAARKRPGTTYIQTWHGSAYKRMGFDQPDLKMAPPKARRRLRRMVKRFDAFVVRSEHDVRTLVPGFGLDDGAVELLRVGYPRNDALVTGGDPVALDALRRQLGLGDGRRAVLYAPTFRGDARGRVDTFALPFDVDRFVREFGGECVLLVRPHYLSAGAAPTSPCGTVRDASHVHDITSLLLVSDVLITDYSSVMFDFALLDRPMIFHAPDLDDYAGRARGAYFDLAQHAPGPVTADEDGLLDALRGLSRPDAYREARRRFVEEFGEYDTGTAAKSVVARFFDPGGRRGRA</sequence>
<keyword evidence="8" id="KW-1185">Reference proteome</keyword>
<dbReference type="Gene3D" id="3.40.50.11820">
    <property type="match status" value="1"/>
</dbReference>
<protein>
    <submittedName>
        <fullName evidence="7">CDP-glycerol glycerophosphotransferase family protein</fullName>
    </submittedName>
</protein>
<dbReference type="Pfam" id="PF04464">
    <property type="entry name" value="Glyphos_transf"/>
    <property type="match status" value="1"/>
</dbReference>
<comment type="similarity">
    <text evidence="2">Belongs to the CDP-glycerol glycerophosphotransferase family.</text>
</comment>
<evidence type="ECO:0000256" key="3">
    <source>
        <dbReference type="ARBA" id="ARBA00022475"/>
    </source>
</evidence>
<comment type="subcellular location">
    <subcellularLocation>
        <location evidence="1">Cell membrane</location>
        <topology evidence="1">Peripheral membrane protein</topology>
    </subcellularLocation>
</comment>
<evidence type="ECO:0000313" key="7">
    <source>
        <dbReference type="EMBL" id="MBW8486986.1"/>
    </source>
</evidence>
<feature type="non-terminal residue" evidence="7">
    <location>
        <position position="1"/>
    </location>
</feature>
<evidence type="ECO:0000256" key="2">
    <source>
        <dbReference type="ARBA" id="ARBA00010488"/>
    </source>
</evidence>
<dbReference type="PANTHER" id="PTHR37316">
    <property type="entry name" value="TEICHOIC ACID GLYCEROL-PHOSPHATE PRIMASE"/>
    <property type="match status" value="1"/>
</dbReference>
<dbReference type="PANTHER" id="PTHR37316:SF3">
    <property type="entry name" value="TEICHOIC ACID GLYCEROL-PHOSPHATE TRANSFERASE"/>
    <property type="match status" value="1"/>
</dbReference>
<evidence type="ECO:0000256" key="1">
    <source>
        <dbReference type="ARBA" id="ARBA00004202"/>
    </source>
</evidence>
<organism evidence="7 8">
    <name type="scientific">Actinomadura parmotrematis</name>
    <dbReference type="NCBI Taxonomy" id="2864039"/>
    <lineage>
        <taxon>Bacteria</taxon>
        <taxon>Bacillati</taxon>
        <taxon>Actinomycetota</taxon>
        <taxon>Actinomycetes</taxon>
        <taxon>Streptosporangiales</taxon>
        <taxon>Thermomonosporaceae</taxon>
        <taxon>Actinomadura</taxon>
    </lineage>
</organism>
<dbReference type="InterPro" id="IPR007554">
    <property type="entry name" value="Glycerophosphate_synth"/>
</dbReference>
<keyword evidence="5" id="KW-0777">Teichoic acid biosynthesis</keyword>
<accession>A0ABS7G3E6</accession>
<dbReference type="RefSeq" id="WP_220170218.1">
    <property type="nucleotide sequence ID" value="NZ_JAIBOA010000028.1"/>
</dbReference>
<gene>
    <name evidence="7" type="ORF">K1Y72_31775</name>
</gene>
<dbReference type="Proteomes" id="UP000774570">
    <property type="component" value="Unassembled WGS sequence"/>
</dbReference>
<dbReference type="InterPro" id="IPR043148">
    <property type="entry name" value="TagF_C"/>
</dbReference>
<evidence type="ECO:0000256" key="5">
    <source>
        <dbReference type="ARBA" id="ARBA00022944"/>
    </source>
</evidence>
<dbReference type="InterPro" id="IPR051612">
    <property type="entry name" value="Teichoic_Acid_Biosynth"/>
</dbReference>
<dbReference type="Gene3D" id="3.40.50.12580">
    <property type="match status" value="1"/>
</dbReference>
<keyword evidence="4" id="KW-0808">Transferase</keyword>
<evidence type="ECO:0000313" key="8">
    <source>
        <dbReference type="Proteomes" id="UP000774570"/>
    </source>
</evidence>
<keyword evidence="6" id="KW-0472">Membrane</keyword>
<evidence type="ECO:0000256" key="4">
    <source>
        <dbReference type="ARBA" id="ARBA00022679"/>
    </source>
</evidence>
<dbReference type="InterPro" id="IPR043149">
    <property type="entry name" value="TagF_N"/>
</dbReference>